<protein>
    <submittedName>
        <fullName evidence="2">Glycosyltransferase family 4 protein</fullName>
        <ecNumber evidence="2">2.4.-.-</ecNumber>
    </submittedName>
</protein>
<proteinExistence type="predicted"/>
<dbReference type="Proteomes" id="UP001325479">
    <property type="component" value="Chromosome"/>
</dbReference>
<dbReference type="EC" id="2.4.-.-" evidence="2"/>
<keyword evidence="2" id="KW-0808">Transferase</keyword>
<dbReference type="InterPro" id="IPR001296">
    <property type="entry name" value="Glyco_trans_1"/>
</dbReference>
<keyword evidence="2" id="KW-0328">Glycosyltransferase</keyword>
<dbReference type="CDD" id="cd03801">
    <property type="entry name" value="GT4_PimA-like"/>
    <property type="match status" value="1"/>
</dbReference>
<gene>
    <name evidence="2" type="ORF">U0042_11850</name>
</gene>
<feature type="domain" description="Glycosyl transferase family 1" evidence="1">
    <location>
        <begin position="220"/>
        <end position="376"/>
    </location>
</feature>
<accession>A0ABZ0WSC6</accession>
<keyword evidence="3" id="KW-1185">Reference proteome</keyword>
<name>A0ABZ0WSC6_9BURK</name>
<evidence type="ECO:0000313" key="2">
    <source>
        <dbReference type="EMBL" id="WQD80310.1"/>
    </source>
</evidence>
<dbReference type="SUPFAM" id="SSF53756">
    <property type="entry name" value="UDP-Glycosyltransferase/glycogen phosphorylase"/>
    <property type="match status" value="1"/>
</dbReference>
<dbReference type="Gene3D" id="3.40.50.2000">
    <property type="entry name" value="Glycogen Phosphorylase B"/>
    <property type="match status" value="2"/>
</dbReference>
<organism evidence="2 3">
    <name type="scientific">Paraburkholderia kururiensis</name>
    <dbReference type="NCBI Taxonomy" id="984307"/>
    <lineage>
        <taxon>Bacteria</taxon>
        <taxon>Pseudomonadati</taxon>
        <taxon>Pseudomonadota</taxon>
        <taxon>Betaproteobacteria</taxon>
        <taxon>Burkholderiales</taxon>
        <taxon>Burkholderiaceae</taxon>
        <taxon>Paraburkholderia</taxon>
    </lineage>
</organism>
<dbReference type="RefSeq" id="WP_198665411.1">
    <property type="nucleotide sequence ID" value="NZ_CP139965.1"/>
</dbReference>
<dbReference type="PANTHER" id="PTHR12526">
    <property type="entry name" value="GLYCOSYLTRANSFERASE"/>
    <property type="match status" value="1"/>
</dbReference>
<reference evidence="2 3" key="1">
    <citation type="submission" date="2023-12" db="EMBL/GenBank/DDBJ databases">
        <title>Genome sequencing and assembly of bacterial species from a model synthetic community.</title>
        <authorList>
            <person name="Hogle S.L."/>
        </authorList>
    </citation>
    <scope>NUCLEOTIDE SEQUENCE [LARGE SCALE GENOMIC DNA]</scope>
    <source>
        <strain evidence="2 3">HAMBI 2494</strain>
    </source>
</reference>
<evidence type="ECO:0000313" key="3">
    <source>
        <dbReference type="Proteomes" id="UP001325479"/>
    </source>
</evidence>
<sequence>MNILFTIHHTLSRSAGAPGVTVKLAEALRQRGHHVRVFSHDDVRGVTGMLRTMLFPWFVLGHVLLHPEYDVLDMSSGDGWLINFARRAFGWRPKQLSVTRSHGMEPVVHELFLERCRSGEEDRSWRYPLYHGGLRLWECTKSFAWADVAMLLNDTECEFAVSKLGFPGDHVVQIDNGIDETFASVARAALSVRSDVAGDVACNVPCDATGTQSDAQPPRAAPTKLAFMGRANYWKGIETMAKAVPVLFARNPQLTLTLFGTGEAPEATLARFPESVRERMTVVPAFDNAQLPALLASHHILMFPSMYEGFPLSPLEAMACGLVPVGSNIGGLRAFLRHGDNGLIVPPGHAEALVNAVQSLVDDPAYWARLQRRARETSLDYAWEKVAHRFERLYATRRQRRLDTVAA</sequence>
<dbReference type="GO" id="GO:0016757">
    <property type="term" value="F:glycosyltransferase activity"/>
    <property type="evidence" value="ECO:0007669"/>
    <property type="project" value="UniProtKB-KW"/>
</dbReference>
<dbReference type="Pfam" id="PF00534">
    <property type="entry name" value="Glycos_transf_1"/>
    <property type="match status" value="1"/>
</dbReference>
<evidence type="ECO:0000259" key="1">
    <source>
        <dbReference type="Pfam" id="PF00534"/>
    </source>
</evidence>
<dbReference type="PANTHER" id="PTHR12526:SF636">
    <property type="entry name" value="BLL3647 PROTEIN"/>
    <property type="match status" value="1"/>
</dbReference>
<dbReference type="EMBL" id="CP139965">
    <property type="protein sequence ID" value="WQD80310.1"/>
    <property type="molecule type" value="Genomic_DNA"/>
</dbReference>